<dbReference type="InterPro" id="IPR037198">
    <property type="entry name" value="MutL_C_sf"/>
</dbReference>
<organism evidence="3 4">
    <name type="scientific">Vibrio cholerae</name>
    <dbReference type="NCBI Taxonomy" id="666"/>
    <lineage>
        <taxon>Bacteria</taxon>
        <taxon>Pseudomonadati</taxon>
        <taxon>Pseudomonadota</taxon>
        <taxon>Gammaproteobacteria</taxon>
        <taxon>Vibrionales</taxon>
        <taxon>Vibrionaceae</taxon>
        <taxon>Vibrio</taxon>
    </lineage>
</organism>
<dbReference type="InterPro" id="IPR014790">
    <property type="entry name" value="MutL_C"/>
</dbReference>
<sequence length="111" mass="12420">MQLGIELKSRTNHSIMVMAVPQPLRQQNLQQLLPDLLSYAASCSESQALSHQALADWLTQRIVVEKRDYTLAEAIGLIAELEQLWQGNLPLQDPHFITLVDFSASITALHS</sequence>
<evidence type="ECO:0000313" key="3">
    <source>
        <dbReference type="EMBL" id="CSD33638.1"/>
    </source>
</evidence>
<dbReference type="Proteomes" id="UP000046067">
    <property type="component" value="Unassembled WGS sequence"/>
</dbReference>
<name>A0A656ASX4_VIBCL</name>
<dbReference type="EMBL" id="CWQJ01000043">
    <property type="protein sequence ID" value="CSC87202.1"/>
    <property type="molecule type" value="Genomic_DNA"/>
</dbReference>
<accession>A0A656ASX4</accession>
<proteinExistence type="predicted"/>
<dbReference type="Pfam" id="PF08676">
    <property type="entry name" value="MutL_C"/>
    <property type="match status" value="1"/>
</dbReference>
<dbReference type="InterPro" id="IPR042121">
    <property type="entry name" value="MutL_C_regsub"/>
</dbReference>
<reference evidence="4 5" key="1">
    <citation type="submission" date="2015-07" db="EMBL/GenBank/DDBJ databases">
        <authorList>
            <consortium name="Pathogen Informatics"/>
        </authorList>
    </citation>
    <scope>NUCLEOTIDE SEQUENCE [LARGE SCALE GENOMIC DNA]</scope>
    <source>
        <strain evidence="3 4">A316</strain>
        <strain evidence="2 5">A325</strain>
    </source>
</reference>
<gene>
    <name evidence="3" type="primary">mutL_2</name>
    <name evidence="3" type="ORF">ERS013200_03921</name>
    <name evidence="2" type="ORF">ERS013201_03781</name>
</gene>
<evidence type="ECO:0000313" key="4">
    <source>
        <dbReference type="Proteomes" id="UP000041770"/>
    </source>
</evidence>
<evidence type="ECO:0000259" key="1">
    <source>
        <dbReference type="Pfam" id="PF08676"/>
    </source>
</evidence>
<evidence type="ECO:0000313" key="2">
    <source>
        <dbReference type="EMBL" id="CSC87202.1"/>
    </source>
</evidence>
<dbReference type="EMBL" id="CWQY01000052">
    <property type="protein sequence ID" value="CSD33638.1"/>
    <property type="molecule type" value="Genomic_DNA"/>
</dbReference>
<dbReference type="AlphaFoldDB" id="A0A656ASX4"/>
<dbReference type="GO" id="GO:0006298">
    <property type="term" value="P:mismatch repair"/>
    <property type="evidence" value="ECO:0007669"/>
    <property type="project" value="InterPro"/>
</dbReference>
<dbReference type="Gene3D" id="3.30.1370.100">
    <property type="entry name" value="MutL, C-terminal domain, regulatory subdomain"/>
    <property type="match status" value="1"/>
</dbReference>
<evidence type="ECO:0000313" key="5">
    <source>
        <dbReference type="Proteomes" id="UP000046067"/>
    </source>
</evidence>
<protein>
    <submittedName>
        <fullName evidence="3">DNA mismatch repair protein</fullName>
    </submittedName>
</protein>
<feature type="domain" description="MutL C-terminal dimerisation" evidence="1">
    <location>
        <begin position="2"/>
        <end position="68"/>
    </location>
</feature>
<dbReference type="Proteomes" id="UP000041770">
    <property type="component" value="Unassembled WGS sequence"/>
</dbReference>
<dbReference type="SUPFAM" id="SSF118116">
    <property type="entry name" value="DNA mismatch repair protein MutL"/>
    <property type="match status" value="1"/>
</dbReference>
<dbReference type="GO" id="GO:0005524">
    <property type="term" value="F:ATP binding"/>
    <property type="evidence" value="ECO:0007669"/>
    <property type="project" value="InterPro"/>
</dbReference>